<feature type="transmembrane region" description="Helical" evidence="8">
    <location>
        <begin position="205"/>
        <end position="226"/>
    </location>
</feature>
<comment type="similarity">
    <text evidence="2 8">Belongs to the 4-toluene sulfonate uptake permease (TSUP) (TC 2.A.102) family.</text>
</comment>
<organism evidence="9 10">
    <name type="scientific">Schinkia azotoformans MEV2011</name>
    <dbReference type="NCBI Taxonomy" id="1348973"/>
    <lineage>
        <taxon>Bacteria</taxon>
        <taxon>Bacillati</taxon>
        <taxon>Bacillota</taxon>
        <taxon>Bacilli</taxon>
        <taxon>Bacillales</taxon>
        <taxon>Bacillaceae</taxon>
        <taxon>Calidifontibacillus/Schinkia group</taxon>
        <taxon>Schinkia</taxon>
    </lineage>
</organism>
<evidence type="ECO:0000256" key="6">
    <source>
        <dbReference type="ARBA" id="ARBA00022989"/>
    </source>
</evidence>
<comment type="subcellular location">
    <subcellularLocation>
        <location evidence="1 8">Cell membrane</location>
        <topology evidence="1 8">Multi-pass membrane protein</topology>
    </subcellularLocation>
</comment>
<feature type="transmembrane region" description="Helical" evidence="8">
    <location>
        <begin position="53"/>
        <end position="72"/>
    </location>
</feature>
<evidence type="ECO:0000256" key="8">
    <source>
        <dbReference type="RuleBase" id="RU363041"/>
    </source>
</evidence>
<accession>A0A072NIA6</accession>
<dbReference type="InterPro" id="IPR002781">
    <property type="entry name" value="TM_pro_TauE-like"/>
</dbReference>
<dbReference type="PANTHER" id="PTHR30269">
    <property type="entry name" value="TRANSMEMBRANE PROTEIN YFCA"/>
    <property type="match status" value="1"/>
</dbReference>
<evidence type="ECO:0000256" key="1">
    <source>
        <dbReference type="ARBA" id="ARBA00004651"/>
    </source>
</evidence>
<keyword evidence="5 8" id="KW-0812">Transmembrane</keyword>
<dbReference type="GeneID" id="89468956"/>
<feature type="transmembrane region" description="Helical" evidence="8">
    <location>
        <begin position="181"/>
        <end position="199"/>
    </location>
</feature>
<evidence type="ECO:0000256" key="2">
    <source>
        <dbReference type="ARBA" id="ARBA00009142"/>
    </source>
</evidence>
<dbReference type="RefSeq" id="WP_004432162.1">
    <property type="nucleotide sequence ID" value="NZ_JJRY01000014.1"/>
</dbReference>
<keyword evidence="4 8" id="KW-1003">Cell membrane</keyword>
<evidence type="ECO:0000256" key="7">
    <source>
        <dbReference type="ARBA" id="ARBA00023136"/>
    </source>
</evidence>
<dbReference type="AlphaFoldDB" id="A0A072NIA6"/>
<feature type="transmembrane region" description="Helical" evidence="8">
    <location>
        <begin position="233"/>
        <end position="251"/>
    </location>
</feature>
<name>A0A072NIA6_SCHAZ</name>
<dbReference type="PATRIC" id="fig|1348973.3.peg.3131"/>
<feature type="transmembrane region" description="Helical" evidence="8">
    <location>
        <begin position="144"/>
        <end position="169"/>
    </location>
</feature>
<feature type="transmembrane region" description="Helical" evidence="8">
    <location>
        <begin position="106"/>
        <end position="124"/>
    </location>
</feature>
<dbReference type="PANTHER" id="PTHR30269:SF0">
    <property type="entry name" value="MEMBRANE TRANSPORTER PROTEIN YFCA-RELATED"/>
    <property type="match status" value="1"/>
</dbReference>
<dbReference type="Pfam" id="PF01925">
    <property type="entry name" value="TauE"/>
    <property type="match status" value="1"/>
</dbReference>
<feature type="transmembrane region" description="Helical" evidence="8">
    <location>
        <begin position="78"/>
        <end position="99"/>
    </location>
</feature>
<dbReference type="EMBL" id="JJRY01000014">
    <property type="protein sequence ID" value="KEF37444.1"/>
    <property type="molecule type" value="Genomic_DNA"/>
</dbReference>
<evidence type="ECO:0000313" key="9">
    <source>
        <dbReference type="EMBL" id="KEF37444.1"/>
    </source>
</evidence>
<comment type="caution">
    <text evidence="9">The sequence shown here is derived from an EMBL/GenBank/DDBJ whole genome shotgun (WGS) entry which is preliminary data.</text>
</comment>
<evidence type="ECO:0000256" key="5">
    <source>
        <dbReference type="ARBA" id="ARBA00022692"/>
    </source>
</evidence>
<evidence type="ECO:0000256" key="3">
    <source>
        <dbReference type="ARBA" id="ARBA00022448"/>
    </source>
</evidence>
<protein>
    <recommendedName>
        <fullName evidence="8">Probable membrane transporter protein</fullName>
    </recommendedName>
</protein>
<sequence length="254" mass="27746">MSELIFSLFSFEAVTLFGIGVVASMVGALFGAAGLVTLPAMLLVGIPIHTSVAVNKFATGLSAFTNVMTFFVKKEISFKKTIGIIIIAICGGIFGAFLATLLSENVMNIVACFLLVIALITVLLSRKYINNLVKQDKEQKINRIIPFIISIYDGGFGPGSASMSITYYLKKQFSYYKAVEFSRIVIFSSCFGAFWWYFFQGIVDWAVAIPIAIGSIVGSHIGIKLIPKIQMKWVQIALPLIFIVLIAQVISNLS</sequence>
<keyword evidence="7 8" id="KW-0472">Membrane</keyword>
<dbReference type="GO" id="GO:0005886">
    <property type="term" value="C:plasma membrane"/>
    <property type="evidence" value="ECO:0007669"/>
    <property type="project" value="UniProtKB-SubCell"/>
</dbReference>
<feature type="transmembrane region" description="Helical" evidence="8">
    <location>
        <begin position="16"/>
        <end position="46"/>
    </location>
</feature>
<reference evidence="9 10" key="1">
    <citation type="submission" date="2014-04" db="EMBL/GenBank/DDBJ databases">
        <title>Draft genome sequence of Bacillus azotoformans MEV2011, a (co-) denitrifying strain unable to grow in the presence of oxygen.</title>
        <authorList>
            <person name="Nielsen M."/>
            <person name="Schreiber L."/>
            <person name="Finster K."/>
            <person name="Schramm A."/>
        </authorList>
    </citation>
    <scope>NUCLEOTIDE SEQUENCE [LARGE SCALE GENOMIC DNA]</scope>
    <source>
        <strain evidence="9 10">MEV2011</strain>
    </source>
</reference>
<evidence type="ECO:0000313" key="10">
    <source>
        <dbReference type="Proteomes" id="UP000027936"/>
    </source>
</evidence>
<proteinExistence type="inferred from homology"/>
<keyword evidence="6 8" id="KW-1133">Transmembrane helix</keyword>
<dbReference type="InterPro" id="IPR052017">
    <property type="entry name" value="TSUP"/>
</dbReference>
<dbReference type="Proteomes" id="UP000027936">
    <property type="component" value="Unassembled WGS sequence"/>
</dbReference>
<gene>
    <name evidence="9" type="ORF">M670_03251</name>
</gene>
<evidence type="ECO:0000256" key="4">
    <source>
        <dbReference type="ARBA" id="ARBA00022475"/>
    </source>
</evidence>
<keyword evidence="3" id="KW-0813">Transport</keyword>